<evidence type="ECO:0000259" key="2">
    <source>
        <dbReference type="SMART" id="SM01264"/>
    </source>
</evidence>
<dbReference type="InterPro" id="IPR011765">
    <property type="entry name" value="Pept_M16_N"/>
</dbReference>
<accession>A0A238ZYC9</accession>
<organism evidence="3 4">
    <name type="scientific">Humidesulfovibrio mexicanus</name>
    <dbReference type="NCBI Taxonomy" id="147047"/>
    <lineage>
        <taxon>Bacteria</taxon>
        <taxon>Pseudomonadati</taxon>
        <taxon>Thermodesulfobacteriota</taxon>
        <taxon>Desulfovibrionia</taxon>
        <taxon>Desulfovibrionales</taxon>
        <taxon>Desulfovibrionaceae</taxon>
        <taxon>Humidesulfovibrio</taxon>
    </lineage>
</organism>
<dbReference type="EMBL" id="FZOC01000003">
    <property type="protein sequence ID" value="SNR88397.1"/>
    <property type="molecule type" value="Genomic_DNA"/>
</dbReference>
<evidence type="ECO:0000313" key="3">
    <source>
        <dbReference type="EMBL" id="SNR88397.1"/>
    </source>
</evidence>
<dbReference type="Pfam" id="PF00675">
    <property type="entry name" value="Peptidase_M16"/>
    <property type="match status" value="1"/>
</dbReference>
<dbReference type="Pfam" id="PF22516">
    <property type="entry name" value="PreP_C"/>
    <property type="match status" value="1"/>
</dbReference>
<dbReference type="InterPro" id="IPR007863">
    <property type="entry name" value="Peptidase_M16_C"/>
</dbReference>
<dbReference type="InterPro" id="IPR011249">
    <property type="entry name" value="Metalloenz_LuxS/M16"/>
</dbReference>
<dbReference type="Gene3D" id="3.30.830.10">
    <property type="entry name" value="Metalloenzyme, LuxS/M16 peptidase-like"/>
    <property type="match status" value="4"/>
</dbReference>
<protein>
    <recommendedName>
        <fullName evidence="2">Peptidase M16C associated domain-containing protein</fullName>
    </recommendedName>
</protein>
<dbReference type="PANTHER" id="PTHR43016:SF13">
    <property type="entry name" value="PRESEQUENCE PROTEASE, MITOCHONDRIAL"/>
    <property type="match status" value="1"/>
</dbReference>
<evidence type="ECO:0000313" key="4">
    <source>
        <dbReference type="Proteomes" id="UP000198324"/>
    </source>
</evidence>
<feature type="domain" description="Peptidase M16C associated" evidence="2">
    <location>
        <begin position="490"/>
        <end position="741"/>
    </location>
</feature>
<dbReference type="PANTHER" id="PTHR43016">
    <property type="entry name" value="PRESEQUENCE PROTEASE"/>
    <property type="match status" value="1"/>
</dbReference>
<evidence type="ECO:0000256" key="1">
    <source>
        <dbReference type="SAM" id="MobiDB-lite"/>
    </source>
</evidence>
<dbReference type="GO" id="GO:0046872">
    <property type="term" value="F:metal ion binding"/>
    <property type="evidence" value="ECO:0007669"/>
    <property type="project" value="InterPro"/>
</dbReference>
<dbReference type="InterPro" id="IPR013578">
    <property type="entry name" value="Peptidase_M16C_assoc"/>
</dbReference>
<dbReference type="AlphaFoldDB" id="A0A238ZYC9"/>
<dbReference type="OrthoDB" id="9762027at2"/>
<sequence>MTQPSQTTHGFILEREQAIPELSATARIYRHAKTGGRLLSLISPDENKVFGVALRTPPADSTGLPHILEHSVLCGSRKYPVKEPFVELIKGSLNTFLNALTFPDKTCYPVASANLQDFYNLVDVYLDAVFFPRLTENTLKQEGWHYDVEKPGDPLAFKGVVFNEMKGVYSSPDSLLAEYSQRALYPDTCYGLDSGGDPERIPDLTFAQFMDFHRRLYHPSNAYAFFSGDDDPERRLAIVDEYFSQFDAPAPGEPASEVGLQPAFDAPRRFVHVYAKERDAEDAANAPETPEGGEGDEGAMCTVNFGLPDTQNPDLSLTLEVLEHVLIGLPSSPLRKALVDSGLGEDLAGGGLETDLRQMSFSVGLKGLVTEKGRDAEAAAGQVERLVLDTLARLAVPGAADGLHPDDIRAGLNSVEFDLRENNTGSYPRGLVIFFEALSTWLYGGDPLAHLPFEGPLARLKARLDAGEPVFQDLIRAHFLDNPHRVLVILKPDAALGQRREAAEAARLQAVKDALSPVDLERLVAETHELHALQEAPDAPEDLAKIPRLTLADLPKENARIPHERVDVAGAAGFVHELPTSGVVYLDLGFDLAAVPDELVPLVPILGRTLLEMGTKKRGFVDLSRAMAMHTGGVWAQTFLSSVRGQGPEATSQRLFLRGKATADKLPALLEIMAEVLCEADFGDAERLGKIILESKARREQRLIPAGHTLAAMRLKARFGVAQAMGEAMNGLSGLNAVRELSARMETAPESVSADLHRLLSLLLSKRGLVVNLTADGAAIGAALPRIGALAASLPDSALAPASRAIPALPLREGLTLPAQVNYVAAGGNARALGFEPGAAAAVAAKFLRAGYLWERVRVQGGAYGASCAYSRLSGNIVLASYRDPNVARTLDAYGGIGPYLSGLSLDPSELEKNIIGSIGDMDHYMLPDTKGFTALARELTGEDEGYRQAVREAVLSASQADFAAFGEAVAAVLKDGPVVVVGGRDALERSGLGLTLTKAL</sequence>
<gene>
    <name evidence="3" type="ORF">SAMN04488503_1706</name>
</gene>
<keyword evidence="4" id="KW-1185">Reference proteome</keyword>
<dbReference type="GO" id="GO:0004222">
    <property type="term" value="F:metalloendopeptidase activity"/>
    <property type="evidence" value="ECO:0007669"/>
    <property type="project" value="TreeGrafter"/>
</dbReference>
<reference evidence="3 4" key="1">
    <citation type="submission" date="2017-06" db="EMBL/GenBank/DDBJ databases">
        <authorList>
            <person name="Kim H.J."/>
            <person name="Triplett B.A."/>
        </authorList>
    </citation>
    <scope>NUCLEOTIDE SEQUENCE [LARGE SCALE GENOMIC DNA]</scope>
    <source>
        <strain evidence="3 4">DSM 13116</strain>
    </source>
</reference>
<dbReference type="GO" id="GO:0016485">
    <property type="term" value="P:protein processing"/>
    <property type="evidence" value="ECO:0007669"/>
    <property type="project" value="TreeGrafter"/>
</dbReference>
<dbReference type="SMART" id="SM01264">
    <property type="entry name" value="M16C_associated"/>
    <property type="match status" value="1"/>
</dbReference>
<dbReference type="Pfam" id="PF08367">
    <property type="entry name" value="M16C_assoc"/>
    <property type="match status" value="1"/>
</dbReference>
<feature type="region of interest" description="Disordered" evidence="1">
    <location>
        <begin position="277"/>
        <end position="298"/>
    </location>
</feature>
<dbReference type="Proteomes" id="UP000198324">
    <property type="component" value="Unassembled WGS sequence"/>
</dbReference>
<dbReference type="RefSeq" id="WP_089273710.1">
    <property type="nucleotide sequence ID" value="NZ_FZOC01000003.1"/>
</dbReference>
<dbReference type="Pfam" id="PF05193">
    <property type="entry name" value="Peptidase_M16_C"/>
    <property type="match status" value="1"/>
</dbReference>
<dbReference type="FunFam" id="3.30.830.10:FF:000034">
    <property type="entry name" value="presequence protease 1, chloroplastic/mitochondrial"/>
    <property type="match status" value="1"/>
</dbReference>
<name>A0A238ZYC9_9BACT</name>
<dbReference type="InterPro" id="IPR055130">
    <property type="entry name" value="PreP_C"/>
</dbReference>
<dbReference type="SUPFAM" id="SSF63411">
    <property type="entry name" value="LuxS/MPP-like metallohydrolase"/>
    <property type="match status" value="4"/>
</dbReference>
<proteinExistence type="predicted"/>